<accession>M9LL42</accession>
<keyword evidence="2" id="KW-1185">Reference proteome</keyword>
<evidence type="ECO:0000313" key="2">
    <source>
        <dbReference type="Proteomes" id="UP000029453"/>
    </source>
</evidence>
<gene>
    <name evidence="1" type="ORF">PPOP_3473</name>
</gene>
<name>M9LL42_PAEPP</name>
<proteinExistence type="predicted"/>
<sequence>SEALVERAMEQDLYNELFDLATREGRHS</sequence>
<feature type="non-terminal residue" evidence="1">
    <location>
        <position position="1"/>
    </location>
</feature>
<protein>
    <submittedName>
        <fullName evidence="1">Uncharacterized protein</fullName>
    </submittedName>
</protein>
<dbReference type="EMBL" id="BALG01000338">
    <property type="protein sequence ID" value="GAC44070.1"/>
    <property type="molecule type" value="Genomic_DNA"/>
</dbReference>
<comment type="caution">
    <text evidence="1">The sequence shown here is derived from an EMBL/GenBank/DDBJ whole genome shotgun (WGS) entry which is preliminary data.</text>
</comment>
<reference evidence="1 2" key="1">
    <citation type="submission" date="2012-10" db="EMBL/GenBank/DDBJ databases">
        <title>Draft Genome Sequence of Paenibacillus popilliae ATCC 14706T.</title>
        <authorList>
            <person name="Iiyama K."/>
            <person name="Mori K."/>
            <person name="Mon H."/>
            <person name="Chieda Y."/>
            <person name="Lee J.M."/>
            <person name="Kusakabe T."/>
            <person name="Tashiro K."/>
            <person name="Asano S."/>
            <person name="Yasunaga-Aoki C."/>
            <person name="Shimizu S."/>
        </authorList>
    </citation>
    <scope>NUCLEOTIDE SEQUENCE [LARGE SCALE GENOMIC DNA]</scope>
    <source>
        <strain evidence="1 2">ATCC 14706</strain>
    </source>
</reference>
<organism evidence="1 2">
    <name type="scientific">Paenibacillus popilliae ATCC 14706</name>
    <dbReference type="NCBI Taxonomy" id="1212764"/>
    <lineage>
        <taxon>Bacteria</taxon>
        <taxon>Bacillati</taxon>
        <taxon>Bacillota</taxon>
        <taxon>Bacilli</taxon>
        <taxon>Bacillales</taxon>
        <taxon>Paenibacillaceae</taxon>
        <taxon>Paenibacillus</taxon>
    </lineage>
</organism>
<dbReference type="Proteomes" id="UP000029453">
    <property type="component" value="Unassembled WGS sequence"/>
</dbReference>
<dbReference type="AlphaFoldDB" id="M9LL42"/>
<evidence type="ECO:0000313" key="1">
    <source>
        <dbReference type="EMBL" id="GAC44070.1"/>
    </source>
</evidence>